<reference evidence="2 3" key="1">
    <citation type="submission" date="2018-08" db="EMBL/GenBank/DDBJ databases">
        <title>Sequencing the genomes of 1000 actinobacteria strains.</title>
        <authorList>
            <person name="Klenk H.-P."/>
        </authorList>
    </citation>
    <scope>NUCLEOTIDE SEQUENCE [LARGE SCALE GENOMIC DNA]</scope>
    <source>
        <strain evidence="2 3">DSM 43927</strain>
    </source>
</reference>
<organism evidence="2 3">
    <name type="scientific">Thermomonospora umbrina</name>
    <dbReference type="NCBI Taxonomy" id="111806"/>
    <lineage>
        <taxon>Bacteria</taxon>
        <taxon>Bacillati</taxon>
        <taxon>Actinomycetota</taxon>
        <taxon>Actinomycetes</taxon>
        <taxon>Streptosporangiales</taxon>
        <taxon>Thermomonosporaceae</taxon>
        <taxon>Thermomonospora</taxon>
    </lineage>
</organism>
<evidence type="ECO:0000313" key="2">
    <source>
        <dbReference type="EMBL" id="REF00482.1"/>
    </source>
</evidence>
<accession>A0A3D9T9P2</accession>
<evidence type="ECO:0000313" key="3">
    <source>
        <dbReference type="Proteomes" id="UP000256661"/>
    </source>
</evidence>
<keyword evidence="3" id="KW-1185">Reference proteome</keyword>
<name>A0A3D9T9P2_9ACTN</name>
<feature type="region of interest" description="Disordered" evidence="1">
    <location>
        <begin position="150"/>
        <end position="239"/>
    </location>
</feature>
<dbReference type="AlphaFoldDB" id="A0A3D9T9P2"/>
<gene>
    <name evidence="2" type="ORF">DFJ69_6024</name>
</gene>
<feature type="compositionally biased region" description="Basic and acidic residues" evidence="1">
    <location>
        <begin position="165"/>
        <end position="184"/>
    </location>
</feature>
<dbReference type="Proteomes" id="UP000256661">
    <property type="component" value="Unassembled WGS sequence"/>
</dbReference>
<proteinExistence type="predicted"/>
<dbReference type="EMBL" id="QTTT01000001">
    <property type="protein sequence ID" value="REF00482.1"/>
    <property type="molecule type" value="Genomic_DNA"/>
</dbReference>
<comment type="caution">
    <text evidence="2">The sequence shown here is derived from an EMBL/GenBank/DDBJ whole genome shotgun (WGS) entry which is preliminary data.</text>
</comment>
<evidence type="ECO:0000256" key="1">
    <source>
        <dbReference type="SAM" id="MobiDB-lite"/>
    </source>
</evidence>
<sequence length="239" mass="26256">MMHYDRLRHEGFPPASAMWYAAPFFSRDPHIRVGDPGPVRAALPPADPNAVQWTATAHDLTDAEVRRWLAEQQGRQIINRLQDGAEATNREPWSPTELTAELEKRTNLEPDVIATIVAEDAHTRGVNLEAARANYETALADTAARDRATNLGDAFDNPATTHVNEQPHRMSASERETLKQDAARARASSAAAMVTEEYPHTPQHAVAHTTKYGSKGRAPASQTTPEQTRRSRPGSGPTT</sequence>
<protein>
    <submittedName>
        <fullName evidence="2">Uncharacterized protein</fullName>
    </submittedName>
</protein>